<gene>
    <name evidence="2" type="ORF">Sradi_7085100</name>
</gene>
<feature type="region of interest" description="Disordered" evidence="1">
    <location>
        <begin position="49"/>
        <end position="76"/>
    </location>
</feature>
<reference evidence="2" key="2">
    <citation type="journal article" date="2024" name="Plant">
        <title>Genomic evolution and insights into agronomic trait innovations of Sesamum species.</title>
        <authorList>
            <person name="Miao H."/>
            <person name="Wang L."/>
            <person name="Qu L."/>
            <person name="Liu H."/>
            <person name="Sun Y."/>
            <person name="Le M."/>
            <person name="Wang Q."/>
            <person name="Wei S."/>
            <person name="Zheng Y."/>
            <person name="Lin W."/>
            <person name="Duan Y."/>
            <person name="Cao H."/>
            <person name="Xiong S."/>
            <person name="Wang X."/>
            <person name="Wei L."/>
            <person name="Li C."/>
            <person name="Ma Q."/>
            <person name="Ju M."/>
            <person name="Zhao R."/>
            <person name="Li G."/>
            <person name="Mu C."/>
            <person name="Tian Q."/>
            <person name="Mei H."/>
            <person name="Zhang T."/>
            <person name="Gao T."/>
            <person name="Zhang H."/>
        </authorList>
    </citation>
    <scope>NUCLEOTIDE SEQUENCE</scope>
    <source>
        <strain evidence="2">G02</strain>
    </source>
</reference>
<reference evidence="2" key="1">
    <citation type="submission" date="2020-06" db="EMBL/GenBank/DDBJ databases">
        <authorList>
            <person name="Li T."/>
            <person name="Hu X."/>
            <person name="Zhang T."/>
            <person name="Song X."/>
            <person name="Zhang H."/>
            <person name="Dai N."/>
            <person name="Sheng W."/>
            <person name="Hou X."/>
            <person name="Wei L."/>
        </authorList>
    </citation>
    <scope>NUCLEOTIDE SEQUENCE</scope>
    <source>
        <strain evidence="2">G02</strain>
        <tissue evidence="2">Leaf</tissue>
    </source>
</reference>
<proteinExistence type="predicted"/>
<organism evidence="2">
    <name type="scientific">Sesamum radiatum</name>
    <name type="common">Black benniseed</name>
    <dbReference type="NCBI Taxonomy" id="300843"/>
    <lineage>
        <taxon>Eukaryota</taxon>
        <taxon>Viridiplantae</taxon>
        <taxon>Streptophyta</taxon>
        <taxon>Embryophyta</taxon>
        <taxon>Tracheophyta</taxon>
        <taxon>Spermatophyta</taxon>
        <taxon>Magnoliopsida</taxon>
        <taxon>eudicotyledons</taxon>
        <taxon>Gunneridae</taxon>
        <taxon>Pentapetalae</taxon>
        <taxon>asterids</taxon>
        <taxon>lamiids</taxon>
        <taxon>Lamiales</taxon>
        <taxon>Pedaliaceae</taxon>
        <taxon>Sesamum</taxon>
    </lineage>
</organism>
<evidence type="ECO:0000256" key="1">
    <source>
        <dbReference type="SAM" id="MobiDB-lite"/>
    </source>
</evidence>
<evidence type="ECO:0000313" key="2">
    <source>
        <dbReference type="EMBL" id="KAL0288943.1"/>
    </source>
</evidence>
<accession>A0AAW2J449</accession>
<sequence>MGQARGGLLPSWALSSWVASTRPMPKRGLQGPGGLGFWSICVEASFVRSGPESVGPCASFSPPHSKEGDPEASPLE</sequence>
<protein>
    <recommendedName>
        <fullName evidence="3">Secreted protein</fullName>
    </recommendedName>
</protein>
<name>A0AAW2J449_SESRA</name>
<dbReference type="EMBL" id="JACGWJ010000734">
    <property type="protein sequence ID" value="KAL0288943.1"/>
    <property type="molecule type" value="Genomic_DNA"/>
</dbReference>
<comment type="caution">
    <text evidence="2">The sequence shown here is derived from an EMBL/GenBank/DDBJ whole genome shotgun (WGS) entry which is preliminary data.</text>
</comment>
<evidence type="ECO:0008006" key="3">
    <source>
        <dbReference type="Google" id="ProtNLM"/>
    </source>
</evidence>
<dbReference type="AlphaFoldDB" id="A0AAW2J449"/>